<name>A0ABV6ICU3_9BURK</name>
<dbReference type="Pfam" id="PF14070">
    <property type="entry name" value="YjfB_motility"/>
    <property type="match status" value="1"/>
</dbReference>
<comment type="caution">
    <text evidence="1">The sequence shown here is derived from an EMBL/GenBank/DDBJ whole genome shotgun (WGS) entry which is preliminary data.</text>
</comment>
<dbReference type="Proteomes" id="UP001589844">
    <property type="component" value="Unassembled WGS sequence"/>
</dbReference>
<proteinExistence type="predicted"/>
<gene>
    <name evidence="1" type="ORF">ACFFJH_07480</name>
</gene>
<dbReference type="RefSeq" id="WP_390211385.1">
    <property type="nucleotide sequence ID" value="NZ_JBHLXJ010000008.1"/>
</dbReference>
<dbReference type="InterPro" id="IPR025906">
    <property type="entry name" value="YjfB_motility"/>
</dbReference>
<protein>
    <submittedName>
        <fullName evidence="1">YjfB family protein</fullName>
    </submittedName>
</protein>
<dbReference type="EMBL" id="JBHLXJ010000008">
    <property type="protein sequence ID" value="MFC0349644.1"/>
    <property type="molecule type" value="Genomic_DNA"/>
</dbReference>
<accession>A0ABV6ICU3</accession>
<organism evidence="1 2">
    <name type="scientific">Undibacterium danionis</name>
    <dbReference type="NCBI Taxonomy" id="1812100"/>
    <lineage>
        <taxon>Bacteria</taxon>
        <taxon>Pseudomonadati</taxon>
        <taxon>Pseudomonadota</taxon>
        <taxon>Betaproteobacteria</taxon>
        <taxon>Burkholderiales</taxon>
        <taxon>Oxalobacteraceae</taxon>
        <taxon>Undibacterium</taxon>
    </lineage>
</organism>
<reference evidence="1 2" key="1">
    <citation type="submission" date="2024-09" db="EMBL/GenBank/DDBJ databases">
        <authorList>
            <person name="Sun Q."/>
            <person name="Mori K."/>
        </authorList>
    </citation>
    <scope>NUCLEOTIDE SEQUENCE [LARGE SCALE GENOMIC DNA]</scope>
    <source>
        <strain evidence="1 2">CCM 8677</strain>
    </source>
</reference>
<sequence length="68" mass="6950">MDVSGIARTATTMADVGVSQEVSIAVLKKAIDISKDSATALIEAIPNSTANTVPNLPPNLGRNINTTA</sequence>
<evidence type="ECO:0000313" key="1">
    <source>
        <dbReference type="EMBL" id="MFC0349644.1"/>
    </source>
</evidence>
<evidence type="ECO:0000313" key="2">
    <source>
        <dbReference type="Proteomes" id="UP001589844"/>
    </source>
</evidence>
<keyword evidence="2" id="KW-1185">Reference proteome</keyword>